<keyword evidence="1" id="KW-0812">Transmembrane</keyword>
<organism evidence="3 4">
    <name type="scientific">Marinihelvus fidelis</name>
    <dbReference type="NCBI Taxonomy" id="2613842"/>
    <lineage>
        <taxon>Bacteria</taxon>
        <taxon>Pseudomonadati</taxon>
        <taxon>Pseudomonadota</taxon>
        <taxon>Gammaproteobacteria</taxon>
        <taxon>Chromatiales</taxon>
        <taxon>Wenzhouxiangellaceae</taxon>
        <taxon>Marinihelvus</taxon>
    </lineage>
</organism>
<dbReference type="AlphaFoldDB" id="A0A5N0TGC0"/>
<comment type="caution">
    <text evidence="3">The sequence shown here is derived from an EMBL/GenBank/DDBJ whole genome shotgun (WGS) entry which is preliminary data.</text>
</comment>
<name>A0A5N0TGC0_9GAMM</name>
<keyword evidence="3" id="KW-0808">Transferase</keyword>
<keyword evidence="4" id="KW-1185">Reference proteome</keyword>
<evidence type="ECO:0000313" key="4">
    <source>
        <dbReference type="Proteomes" id="UP000325372"/>
    </source>
</evidence>
<reference evidence="3 4" key="1">
    <citation type="submission" date="2019-09" db="EMBL/GenBank/DDBJ databases">
        <title>Wenzhouxiangella sp. Genome sequencing and assembly.</title>
        <authorList>
            <person name="Zhang R."/>
        </authorList>
    </citation>
    <scope>NUCLEOTIDE SEQUENCE [LARGE SCALE GENOMIC DNA]</scope>
    <source>
        <strain evidence="3 4">W260</strain>
    </source>
</reference>
<dbReference type="GO" id="GO:0016747">
    <property type="term" value="F:acyltransferase activity, transferring groups other than amino-acyl groups"/>
    <property type="evidence" value="ECO:0007669"/>
    <property type="project" value="InterPro"/>
</dbReference>
<feature type="transmembrane region" description="Helical" evidence="1">
    <location>
        <begin position="222"/>
        <end position="243"/>
    </location>
</feature>
<dbReference type="PANTHER" id="PTHR36927">
    <property type="entry name" value="BLR4337 PROTEIN"/>
    <property type="match status" value="1"/>
</dbReference>
<dbReference type="EMBL" id="VYXP01000001">
    <property type="protein sequence ID" value="KAA9134135.1"/>
    <property type="molecule type" value="Genomic_DNA"/>
</dbReference>
<feature type="transmembrane region" description="Helical" evidence="1">
    <location>
        <begin position="150"/>
        <end position="174"/>
    </location>
</feature>
<protein>
    <submittedName>
        <fullName evidence="3">Acyltransferase family protein</fullName>
    </submittedName>
</protein>
<feature type="transmembrane region" description="Helical" evidence="1">
    <location>
        <begin position="286"/>
        <end position="310"/>
    </location>
</feature>
<dbReference type="RefSeq" id="WP_150862486.1">
    <property type="nucleotide sequence ID" value="NZ_VYXP01000001.1"/>
</dbReference>
<feature type="transmembrane region" description="Helical" evidence="1">
    <location>
        <begin position="330"/>
        <end position="348"/>
    </location>
</feature>
<keyword evidence="3" id="KW-0012">Acyltransferase</keyword>
<keyword evidence="1" id="KW-0472">Membrane</keyword>
<gene>
    <name evidence="3" type="ORF">F3N42_00905</name>
</gene>
<feature type="transmembrane region" description="Helical" evidence="1">
    <location>
        <begin position="354"/>
        <end position="376"/>
    </location>
</feature>
<evidence type="ECO:0000256" key="1">
    <source>
        <dbReference type="SAM" id="Phobius"/>
    </source>
</evidence>
<dbReference type="PANTHER" id="PTHR36927:SF1">
    <property type="entry name" value="MDO-LIKE PROTEIN"/>
    <property type="match status" value="1"/>
</dbReference>
<feature type="transmembrane region" description="Helical" evidence="1">
    <location>
        <begin position="48"/>
        <end position="71"/>
    </location>
</feature>
<feature type="transmembrane region" description="Helical" evidence="1">
    <location>
        <begin position="255"/>
        <end position="274"/>
    </location>
</feature>
<dbReference type="Pfam" id="PF01757">
    <property type="entry name" value="Acyl_transf_3"/>
    <property type="match status" value="1"/>
</dbReference>
<dbReference type="Proteomes" id="UP000325372">
    <property type="component" value="Unassembled WGS sequence"/>
</dbReference>
<feature type="transmembrane region" description="Helical" evidence="1">
    <location>
        <begin position="92"/>
        <end position="113"/>
    </location>
</feature>
<proteinExistence type="predicted"/>
<dbReference type="InterPro" id="IPR050623">
    <property type="entry name" value="Glucan_succinyl_AcylTrfase"/>
</dbReference>
<accession>A0A5N0TGC0</accession>
<feature type="transmembrane region" description="Helical" evidence="1">
    <location>
        <begin position="16"/>
        <end position="36"/>
    </location>
</feature>
<evidence type="ECO:0000313" key="3">
    <source>
        <dbReference type="EMBL" id="KAA9134135.1"/>
    </source>
</evidence>
<sequence length="403" mass="44799">MASPATRIDYLDGVRAFALLLGIVFHASLSFMPVYIGWAVMDVSTGDIVPVFVLVSHSFRMELFFLVAGFFSRMTLQRKGMQDFLSSRLLRIGLPFVAGWFVLRPLLVSGWILGGQSLRGDVDVAAALEAGFATFGSLPAGLFVGTHLWFLYYLLLITALTLLVRGCVGVSGSLSHTGSRVLDTLTAWVARSRAGLLVAALPVAGCLWFMDNWGMDTPDRSLVPDLQVLAVYGGFFVFGWCLQRVPVRMDDLSRLSAWRLVCLVVALVVTVFLADVQSEPTHARYAWLRGVFVFTYAVMMWHLVAASIGLFRRFFDRPSPVVRYLADASYWLYLVHLPLVVWLQVMVAEWPLHWSIKLAVVCLATVGLSLLVYDAVVRSTWAGKVLNGRRRPRVIFGRARSGL</sequence>
<evidence type="ECO:0000259" key="2">
    <source>
        <dbReference type="Pfam" id="PF01757"/>
    </source>
</evidence>
<feature type="transmembrane region" description="Helical" evidence="1">
    <location>
        <begin position="194"/>
        <end position="210"/>
    </location>
</feature>
<dbReference type="InterPro" id="IPR002656">
    <property type="entry name" value="Acyl_transf_3_dom"/>
</dbReference>
<keyword evidence="1" id="KW-1133">Transmembrane helix</keyword>
<feature type="domain" description="Acyltransferase 3" evidence="2">
    <location>
        <begin position="9"/>
        <end position="373"/>
    </location>
</feature>